<feature type="active site" description="Proton donor" evidence="2">
    <location>
        <position position="119"/>
    </location>
</feature>
<accession>A0ABR7SQ55</accession>
<feature type="active site" description="Proton acceptor" evidence="2">
    <location>
        <position position="203"/>
    </location>
</feature>
<comment type="similarity">
    <text evidence="2">Belongs to the 2H phosphoesterase superfamily. ThpR family.</text>
</comment>
<dbReference type="Pfam" id="PF13563">
    <property type="entry name" value="2_5_RNA_ligase2"/>
    <property type="match status" value="1"/>
</dbReference>
<dbReference type="InterPro" id="IPR009097">
    <property type="entry name" value="Cyclic_Pdiesterase"/>
</dbReference>
<dbReference type="EC" id="3.1.4.58" evidence="2"/>
<dbReference type="EMBL" id="JACTVJ010000014">
    <property type="protein sequence ID" value="MBC9716468.1"/>
    <property type="molecule type" value="Genomic_DNA"/>
</dbReference>
<dbReference type="SUPFAM" id="SSF55144">
    <property type="entry name" value="LigT-like"/>
    <property type="match status" value="1"/>
</dbReference>
<comment type="function">
    <text evidence="2">Hydrolyzes RNA 2',3'-cyclic phosphodiester to an RNA 2'-phosphomonoester.</text>
</comment>
<organism evidence="4 5">
    <name type="scientific">Streptomyces polyasparticus</name>
    <dbReference type="NCBI Taxonomy" id="2767826"/>
    <lineage>
        <taxon>Bacteria</taxon>
        <taxon>Bacillati</taxon>
        <taxon>Actinomycetota</taxon>
        <taxon>Actinomycetes</taxon>
        <taxon>Kitasatosporales</taxon>
        <taxon>Streptomycetaceae</taxon>
        <taxon>Streptomyces</taxon>
    </lineage>
</organism>
<dbReference type="PANTHER" id="PTHR35561">
    <property type="entry name" value="RNA 2',3'-CYCLIC PHOSPHODIESTERASE"/>
    <property type="match status" value="1"/>
</dbReference>
<keyword evidence="1 2" id="KW-0378">Hydrolase</keyword>
<proteinExistence type="inferred from homology"/>
<feature type="short sequence motif" description="HXTX 1" evidence="2">
    <location>
        <begin position="119"/>
        <end position="122"/>
    </location>
</feature>
<dbReference type="HAMAP" id="MF_01940">
    <property type="entry name" value="RNA_CPDase"/>
    <property type="match status" value="1"/>
</dbReference>
<name>A0ABR7SQ55_9ACTN</name>
<evidence type="ECO:0000256" key="1">
    <source>
        <dbReference type="ARBA" id="ARBA00022801"/>
    </source>
</evidence>
<comment type="caution">
    <text evidence="4">The sequence shown here is derived from an EMBL/GenBank/DDBJ whole genome shotgun (WGS) entry which is preliminary data.</text>
</comment>
<dbReference type="PANTHER" id="PTHR35561:SF1">
    <property type="entry name" value="RNA 2',3'-CYCLIC PHOSPHODIESTERASE"/>
    <property type="match status" value="1"/>
</dbReference>
<reference evidence="4 5" key="1">
    <citation type="submission" date="2020-08" db="EMBL/GenBank/DDBJ databases">
        <title>Genemic of Streptomyces polyaspartic.</title>
        <authorList>
            <person name="Liu W."/>
        </authorList>
    </citation>
    <scope>NUCLEOTIDE SEQUENCE [LARGE SCALE GENOMIC DNA]</scope>
    <source>
        <strain evidence="4 5">TRM66268-LWL</strain>
    </source>
</reference>
<sequence>MCGSFRGNRWLRLRSFSYGVGVGGSLPGAGRCACGGPFPRPAPSRNRGCAPDPPRGGAAQCHSRASLGSAQAPQGLIVRLFVAVLPPEAAVAELAEVTRELKALPGADKLRWTEPAGWHFTLAFLDEVPDTVRPDLEERLRRAARRTAPFELQLYRSGRFGQRALWAGARGEVATLRRLAERAYAAGSKAGLAMEDTHRFVPHLTLARSGAGRRQTHPPLVDLVPYAAELDGFAGTPWTVTDLSLVRSVLPVSGVAGERPRYEEVGRWPLLGNG</sequence>
<evidence type="ECO:0000256" key="2">
    <source>
        <dbReference type="HAMAP-Rule" id="MF_01940"/>
    </source>
</evidence>
<dbReference type="Proteomes" id="UP000642284">
    <property type="component" value="Unassembled WGS sequence"/>
</dbReference>
<dbReference type="InterPro" id="IPR004175">
    <property type="entry name" value="RNA_CPDase"/>
</dbReference>
<evidence type="ECO:0000313" key="5">
    <source>
        <dbReference type="Proteomes" id="UP000642284"/>
    </source>
</evidence>
<protein>
    <recommendedName>
        <fullName evidence="2">RNA 2',3'-cyclic phosphodiesterase</fullName>
        <shortName evidence="2">RNA 2',3'-CPDase</shortName>
        <ecNumber evidence="2">3.1.4.58</ecNumber>
    </recommendedName>
</protein>
<feature type="region of interest" description="Disordered" evidence="3">
    <location>
        <begin position="43"/>
        <end position="64"/>
    </location>
</feature>
<evidence type="ECO:0000313" key="4">
    <source>
        <dbReference type="EMBL" id="MBC9716468.1"/>
    </source>
</evidence>
<keyword evidence="5" id="KW-1185">Reference proteome</keyword>
<comment type="catalytic activity">
    <reaction evidence="2">
        <text>a 3'-end 2',3'-cyclophospho-ribonucleotide-RNA + H2O = a 3'-end 2'-phospho-ribonucleotide-RNA + H(+)</text>
        <dbReference type="Rhea" id="RHEA:11828"/>
        <dbReference type="Rhea" id="RHEA-COMP:10464"/>
        <dbReference type="Rhea" id="RHEA-COMP:17353"/>
        <dbReference type="ChEBI" id="CHEBI:15377"/>
        <dbReference type="ChEBI" id="CHEBI:15378"/>
        <dbReference type="ChEBI" id="CHEBI:83064"/>
        <dbReference type="ChEBI" id="CHEBI:173113"/>
        <dbReference type="EC" id="3.1.4.58"/>
    </reaction>
</comment>
<evidence type="ECO:0000256" key="3">
    <source>
        <dbReference type="SAM" id="MobiDB-lite"/>
    </source>
</evidence>
<dbReference type="Gene3D" id="3.90.1140.10">
    <property type="entry name" value="Cyclic phosphodiesterase"/>
    <property type="match status" value="1"/>
</dbReference>
<gene>
    <name evidence="4" type="primary">thpR</name>
    <name evidence="4" type="ORF">H9Y04_28440</name>
</gene>
<dbReference type="NCBIfam" id="TIGR02258">
    <property type="entry name" value="2_5_ligase"/>
    <property type="match status" value="1"/>
</dbReference>
<feature type="short sequence motif" description="HXTX 2" evidence="2">
    <location>
        <begin position="203"/>
        <end position="206"/>
    </location>
</feature>